<accession>A0ABT7L338</accession>
<name>A0ABT7L338_9BACI</name>
<evidence type="ECO:0000313" key="4">
    <source>
        <dbReference type="EMBL" id="MDL4840282.1"/>
    </source>
</evidence>
<keyword evidence="2" id="KW-0378">Hydrolase</keyword>
<organism evidence="4 5">
    <name type="scientific">Aquibacillus rhizosphaerae</name>
    <dbReference type="NCBI Taxonomy" id="3051431"/>
    <lineage>
        <taxon>Bacteria</taxon>
        <taxon>Bacillati</taxon>
        <taxon>Bacillota</taxon>
        <taxon>Bacilli</taxon>
        <taxon>Bacillales</taxon>
        <taxon>Bacillaceae</taxon>
        <taxon>Aquibacillus</taxon>
    </lineage>
</organism>
<proteinExistence type="inferred from homology"/>
<dbReference type="InterPro" id="IPR013830">
    <property type="entry name" value="SGNH_hydro"/>
</dbReference>
<dbReference type="CDD" id="cd01821">
    <property type="entry name" value="Rhamnogalacturan_acetylesterase_like"/>
    <property type="match status" value="1"/>
</dbReference>
<protein>
    <submittedName>
        <fullName evidence="4">Rhamnogalacturonan acetylesterase</fullName>
    </submittedName>
</protein>
<dbReference type="Gene3D" id="3.40.50.1110">
    <property type="entry name" value="SGNH hydrolase"/>
    <property type="match status" value="1"/>
</dbReference>
<dbReference type="RefSeq" id="WP_285931304.1">
    <property type="nucleotide sequence ID" value="NZ_JASTZU010000025.1"/>
</dbReference>
<reference evidence="4 5" key="1">
    <citation type="submission" date="2023-06" db="EMBL/GenBank/DDBJ databases">
        <title>Aquibacillus rhizosphaerae LR5S19.</title>
        <authorList>
            <person name="Sun J.-Q."/>
        </authorList>
    </citation>
    <scope>NUCLEOTIDE SEQUENCE [LARGE SCALE GENOMIC DNA]</scope>
    <source>
        <strain evidence="4 5">LR5S19</strain>
    </source>
</reference>
<evidence type="ECO:0000259" key="3">
    <source>
        <dbReference type="Pfam" id="PF13472"/>
    </source>
</evidence>
<dbReference type="SUPFAM" id="SSF52266">
    <property type="entry name" value="SGNH hydrolase"/>
    <property type="match status" value="1"/>
</dbReference>
<sequence length="233" mass="26904">MEKIHVYLAGDSTMSDYEPERYPRTGWGQVFQNHFKEDVIVCNHGASGRSTKTFMEEERLQQIDEKIRPNDYLFIQFGHNDSKVDSERYTDPFTTYKKNLRAFIEVARKKQAQPVLLTPVQRRNFEPDGSVIDSHKDYPVAMRELAQELDVPLIDITKSSTTMLAKLGDRSSKKLFMWLEPGEYDYYPDGEQDNTHFSLEGAERIAQLVVDGLKEFDFPLVKCLKESVHGGNV</sequence>
<dbReference type="InterPro" id="IPR036514">
    <property type="entry name" value="SGNH_hydro_sf"/>
</dbReference>
<dbReference type="Pfam" id="PF13472">
    <property type="entry name" value="Lipase_GDSL_2"/>
    <property type="match status" value="1"/>
</dbReference>
<feature type="domain" description="SGNH hydrolase-type esterase" evidence="3">
    <location>
        <begin position="10"/>
        <end position="203"/>
    </location>
</feature>
<comment type="caution">
    <text evidence="4">The sequence shown here is derived from an EMBL/GenBank/DDBJ whole genome shotgun (WGS) entry which is preliminary data.</text>
</comment>
<dbReference type="PANTHER" id="PTHR43695:SF1">
    <property type="entry name" value="RHAMNOGALACTURONAN ACETYLESTERASE"/>
    <property type="match status" value="1"/>
</dbReference>
<comment type="similarity">
    <text evidence="1">Belongs to the 'GDSL' lipolytic enzyme family.</text>
</comment>
<evidence type="ECO:0000256" key="1">
    <source>
        <dbReference type="ARBA" id="ARBA00008668"/>
    </source>
</evidence>
<evidence type="ECO:0000256" key="2">
    <source>
        <dbReference type="ARBA" id="ARBA00022801"/>
    </source>
</evidence>
<dbReference type="EMBL" id="JASTZU010000025">
    <property type="protein sequence ID" value="MDL4840282.1"/>
    <property type="molecule type" value="Genomic_DNA"/>
</dbReference>
<dbReference type="Proteomes" id="UP001235343">
    <property type="component" value="Unassembled WGS sequence"/>
</dbReference>
<gene>
    <name evidence="4" type="ORF">QQS35_07405</name>
</gene>
<evidence type="ECO:0000313" key="5">
    <source>
        <dbReference type="Proteomes" id="UP001235343"/>
    </source>
</evidence>
<keyword evidence="5" id="KW-1185">Reference proteome</keyword>
<dbReference type="PANTHER" id="PTHR43695">
    <property type="entry name" value="PUTATIVE (AFU_ORTHOLOGUE AFUA_2G17250)-RELATED"/>
    <property type="match status" value="1"/>
</dbReference>
<dbReference type="InterPro" id="IPR037459">
    <property type="entry name" value="RhgT-like"/>
</dbReference>